<evidence type="ECO:0000259" key="9">
    <source>
        <dbReference type="Pfam" id="PF18052"/>
    </source>
</evidence>
<dbReference type="GO" id="GO:0002758">
    <property type="term" value="P:innate immune response-activating signaling pathway"/>
    <property type="evidence" value="ECO:0007669"/>
    <property type="project" value="UniProtKB-ARBA"/>
</dbReference>
<reference evidence="12" key="1">
    <citation type="journal article" date="2021" name="bioRxiv">
        <title>Whole Genome Assembly and Annotation of Northern Wild Rice, Zizania palustris L., Supports a Whole Genome Duplication in the Zizania Genus.</title>
        <authorList>
            <person name="Haas M."/>
            <person name="Kono T."/>
            <person name="Macchietto M."/>
            <person name="Millas R."/>
            <person name="McGilp L."/>
            <person name="Shao M."/>
            <person name="Duquette J."/>
            <person name="Hirsch C.N."/>
            <person name="Kimball J."/>
        </authorList>
    </citation>
    <scope>NUCLEOTIDE SEQUENCE</scope>
    <source>
        <tissue evidence="12">Fresh leaf tissue</tissue>
    </source>
</reference>
<dbReference type="InterPro" id="IPR038005">
    <property type="entry name" value="RX-like_CC"/>
</dbReference>
<name>A0A8J5QYI8_ZIZPA</name>
<comment type="similarity">
    <text evidence="1">Belongs to the disease resistance NB-LRR family.</text>
</comment>
<feature type="domain" description="Disease resistance N-terminal" evidence="9">
    <location>
        <begin position="5"/>
        <end position="91"/>
    </location>
</feature>
<reference evidence="12" key="2">
    <citation type="submission" date="2021-02" db="EMBL/GenBank/DDBJ databases">
        <authorList>
            <person name="Kimball J.A."/>
            <person name="Haas M.W."/>
            <person name="Macchietto M."/>
            <person name="Kono T."/>
            <person name="Duquette J."/>
            <person name="Shao M."/>
        </authorList>
    </citation>
    <scope>NUCLEOTIDE SEQUENCE</scope>
    <source>
        <tissue evidence="12">Fresh leaf tissue</tissue>
    </source>
</reference>
<keyword evidence="13" id="KW-1185">Reference proteome</keyword>
<dbReference type="Pfam" id="PF23559">
    <property type="entry name" value="WHD_DRP"/>
    <property type="match status" value="1"/>
</dbReference>
<sequence length="1005" mass="113228">MTDGVVKFAVDKLEEIAVQELKLQTEVGRKVLELRHELEWLRTFLRDADRRRRQQAPDVDLLEVWVRQTRELAHDAEDLLDEFLHRGELHCHGCFDLPSFLRWLRHSAAGLFTRHAIFDDIEEINTRIQHMKKQRKEYNLEKLSSFSKPHRKQYTDWSTLTALEIEDHLVNIEDYKDIVDEKWFDGETTGQTVIVLTGKAGIGKTTLARSLYRRSDIRKHFTCTAWIHVPHKFRFVDLFRDIIHQLAAAGDGGSGSGSEDLGRDQRHGGTAGEEAIEKKLADKLQQEKYLIVLDDVRSREEWEFFLTALPAGRAGSRVLVTTQLKILGEASTEQSYRRLFTKELKKLDSRQAADLFCKRVYGRDEQQLLTPVNEKQRLRDLVDPVTKGSTLPLNVVMLAGLLRSKKGDEWKGVIDSLNGDTLDADEPQELTLATEEPGRNKKMKKKQTLETEEAGNNNHKQTPAMKGAGNNDNNNKQTSTSEEAGKNNNKKKQMAAQIRKPMSTETILTACMDDLPPHLKPCILYFAGFTTETPIDAGKLLRLWVAEGFVQPRNGQTTEERGEECLKELISRCLVQLVETDAAGNLAAVSVHQVVLDFVQAEAHHTNFLHVHSSADGLSNGAARRLALRNTYDSDLSVVLAAPKLHSFLCDIPEAERATAGDDEIWHRAMAFINGRGQIFSIHASRFLRVLDLKGVQHHHGRKLPEEIGWLIHLRYLGLAHTAINELPKSVRKLSNLQTLDVWHTDINALPWRFWHIPSLRHVLARRLTAGSAPDENGVLNNVQTLHGVPWGQWARRGAAIEKMTNLRSLMAWNVVATKHDLLSALGRLECLRSLDLEGAEFPLNLFAMLGLRQLQYLTLRGSVSGRSETTSYLLPNLAKLELYNSGGGQDLVDVLARLPNLAELALGEGSYVETELKIPAGGFPKLKEMRLSNLDKLTKCTVVGTGDQGDGGHGGHSGTLSRLKHMSVFRCKKLMTIFEGLDEFNHGQPEWCTGGARQWRRRGI</sequence>
<keyword evidence="3" id="KW-0677">Repeat</keyword>
<evidence type="ECO:0000256" key="3">
    <source>
        <dbReference type="ARBA" id="ARBA00022737"/>
    </source>
</evidence>
<dbReference type="GO" id="GO:0043531">
    <property type="term" value="F:ADP binding"/>
    <property type="evidence" value="ECO:0007669"/>
    <property type="project" value="InterPro"/>
</dbReference>
<evidence type="ECO:0000256" key="7">
    <source>
        <dbReference type="SAM" id="MobiDB-lite"/>
    </source>
</evidence>
<feature type="domain" description="NB-ARC" evidence="8">
    <location>
        <begin position="179"/>
        <end position="362"/>
    </location>
</feature>
<dbReference type="AlphaFoldDB" id="A0A8J5QYI8"/>
<feature type="region of interest" description="Disordered" evidence="7">
    <location>
        <begin position="249"/>
        <end position="269"/>
    </location>
</feature>
<dbReference type="FunFam" id="1.10.10.10:FF:000322">
    <property type="entry name" value="Probable disease resistance protein At1g63360"/>
    <property type="match status" value="1"/>
</dbReference>
<gene>
    <name evidence="12" type="ORF">GUJ93_ZPchr0008g13454</name>
</gene>
<dbReference type="PANTHER" id="PTHR23155">
    <property type="entry name" value="DISEASE RESISTANCE PROTEIN RP"/>
    <property type="match status" value="1"/>
</dbReference>
<keyword evidence="2" id="KW-0433">Leucine-rich repeat</keyword>
<dbReference type="InterPro" id="IPR002182">
    <property type="entry name" value="NB-ARC"/>
</dbReference>
<dbReference type="InterPro" id="IPR044974">
    <property type="entry name" value="Disease_R_plants"/>
</dbReference>
<dbReference type="Proteomes" id="UP000729402">
    <property type="component" value="Unassembled WGS sequence"/>
</dbReference>
<evidence type="ECO:0000313" key="13">
    <source>
        <dbReference type="Proteomes" id="UP000729402"/>
    </source>
</evidence>
<proteinExistence type="inferred from homology"/>
<keyword evidence="6" id="KW-0175">Coiled coil</keyword>
<evidence type="ECO:0000259" key="10">
    <source>
        <dbReference type="Pfam" id="PF23559"/>
    </source>
</evidence>
<dbReference type="InterPro" id="IPR055414">
    <property type="entry name" value="LRR_R13L4/SHOC2-like"/>
</dbReference>
<evidence type="ECO:0000256" key="2">
    <source>
        <dbReference type="ARBA" id="ARBA00022614"/>
    </source>
</evidence>
<evidence type="ECO:0000313" key="12">
    <source>
        <dbReference type="EMBL" id="KAG8046685.1"/>
    </source>
</evidence>
<dbReference type="Pfam" id="PF23598">
    <property type="entry name" value="LRR_14"/>
    <property type="match status" value="1"/>
</dbReference>
<evidence type="ECO:0000256" key="1">
    <source>
        <dbReference type="ARBA" id="ARBA00008894"/>
    </source>
</evidence>
<dbReference type="OrthoDB" id="660555at2759"/>
<feature type="domain" description="Disease resistance R13L4/SHOC-2-like LRR" evidence="11">
    <location>
        <begin position="677"/>
        <end position="936"/>
    </location>
</feature>
<dbReference type="PANTHER" id="PTHR23155:SF1052">
    <property type="entry name" value="DISEASE RESISTANCE PROTEIN RPM1"/>
    <property type="match status" value="1"/>
</dbReference>
<feature type="domain" description="Disease resistance protein winged helix" evidence="10">
    <location>
        <begin position="532"/>
        <end position="599"/>
    </location>
</feature>
<feature type="compositionally biased region" description="Polar residues" evidence="7">
    <location>
        <begin position="470"/>
        <end position="482"/>
    </location>
</feature>
<accession>A0A8J5QYI8</accession>
<evidence type="ECO:0000256" key="6">
    <source>
        <dbReference type="ARBA" id="ARBA00023054"/>
    </source>
</evidence>
<keyword evidence="4" id="KW-0547">Nucleotide-binding</keyword>
<dbReference type="EMBL" id="JAAALK010000290">
    <property type="protein sequence ID" value="KAG8046685.1"/>
    <property type="molecule type" value="Genomic_DNA"/>
</dbReference>
<evidence type="ECO:0000256" key="5">
    <source>
        <dbReference type="ARBA" id="ARBA00022821"/>
    </source>
</evidence>
<evidence type="ECO:0008006" key="14">
    <source>
        <dbReference type="Google" id="ProtNLM"/>
    </source>
</evidence>
<dbReference type="InterPro" id="IPR041118">
    <property type="entry name" value="Rx_N"/>
</dbReference>
<feature type="region of interest" description="Disordered" evidence="7">
    <location>
        <begin position="417"/>
        <end position="499"/>
    </location>
</feature>
<dbReference type="CDD" id="cd14798">
    <property type="entry name" value="RX-CC_like"/>
    <property type="match status" value="1"/>
</dbReference>
<keyword evidence="5" id="KW-0611">Plant defense</keyword>
<evidence type="ECO:0000259" key="8">
    <source>
        <dbReference type="Pfam" id="PF00931"/>
    </source>
</evidence>
<comment type="caution">
    <text evidence="12">The sequence shown here is derived from an EMBL/GenBank/DDBJ whole genome shotgun (WGS) entry which is preliminary data.</text>
</comment>
<protein>
    <recommendedName>
        <fullName evidence="14">AAA+ ATPase domain-containing protein</fullName>
    </recommendedName>
</protein>
<organism evidence="12 13">
    <name type="scientific">Zizania palustris</name>
    <name type="common">Northern wild rice</name>
    <dbReference type="NCBI Taxonomy" id="103762"/>
    <lineage>
        <taxon>Eukaryota</taxon>
        <taxon>Viridiplantae</taxon>
        <taxon>Streptophyta</taxon>
        <taxon>Embryophyta</taxon>
        <taxon>Tracheophyta</taxon>
        <taxon>Spermatophyta</taxon>
        <taxon>Magnoliopsida</taxon>
        <taxon>Liliopsida</taxon>
        <taxon>Poales</taxon>
        <taxon>Poaceae</taxon>
        <taxon>BOP clade</taxon>
        <taxon>Oryzoideae</taxon>
        <taxon>Oryzeae</taxon>
        <taxon>Zizaniinae</taxon>
        <taxon>Zizania</taxon>
    </lineage>
</organism>
<evidence type="ECO:0000259" key="11">
    <source>
        <dbReference type="Pfam" id="PF23598"/>
    </source>
</evidence>
<dbReference type="GO" id="GO:0042742">
    <property type="term" value="P:defense response to bacterium"/>
    <property type="evidence" value="ECO:0007669"/>
    <property type="project" value="UniProtKB-ARBA"/>
</dbReference>
<dbReference type="InterPro" id="IPR058922">
    <property type="entry name" value="WHD_DRP"/>
</dbReference>
<dbReference type="Pfam" id="PF00931">
    <property type="entry name" value="NB-ARC"/>
    <property type="match status" value="1"/>
</dbReference>
<dbReference type="GO" id="GO:0009626">
    <property type="term" value="P:plant-type hypersensitive response"/>
    <property type="evidence" value="ECO:0007669"/>
    <property type="project" value="UniProtKB-ARBA"/>
</dbReference>
<dbReference type="Pfam" id="PF18052">
    <property type="entry name" value="Rx_N"/>
    <property type="match status" value="1"/>
</dbReference>
<evidence type="ECO:0000256" key="4">
    <source>
        <dbReference type="ARBA" id="ARBA00022741"/>
    </source>
</evidence>